<keyword evidence="7" id="KW-1185">Reference proteome</keyword>
<evidence type="ECO:0000256" key="3">
    <source>
        <dbReference type="ARBA" id="ARBA00022475"/>
    </source>
</evidence>
<keyword evidence="5" id="KW-1133">Transmembrane helix</keyword>
<feature type="transmembrane region" description="Helical" evidence="5">
    <location>
        <begin position="99"/>
        <end position="117"/>
    </location>
</feature>
<dbReference type="InterPro" id="IPR001626">
    <property type="entry name" value="ABC_TroCD"/>
</dbReference>
<dbReference type="PANTHER" id="PTHR30477">
    <property type="entry name" value="ABC-TRANSPORTER METAL-BINDING PROTEIN"/>
    <property type="match status" value="1"/>
</dbReference>
<evidence type="ECO:0000256" key="4">
    <source>
        <dbReference type="RuleBase" id="RU003943"/>
    </source>
</evidence>
<dbReference type="Proteomes" id="UP000749471">
    <property type="component" value="Unassembled WGS sequence"/>
</dbReference>
<keyword evidence="2 4" id="KW-0813">Transport</keyword>
<dbReference type="Pfam" id="PF00950">
    <property type="entry name" value="ABC-3"/>
    <property type="match status" value="1"/>
</dbReference>
<dbReference type="EMBL" id="JAHLPM010000002">
    <property type="protein sequence ID" value="MBU5437099.1"/>
    <property type="molecule type" value="Genomic_DNA"/>
</dbReference>
<keyword evidence="4 5" id="KW-0812">Transmembrane</keyword>
<keyword evidence="5" id="KW-0472">Membrane</keyword>
<comment type="subcellular location">
    <subcellularLocation>
        <location evidence="1 4">Cell membrane</location>
        <topology evidence="1 4">Multi-pass membrane protein</topology>
    </subcellularLocation>
</comment>
<name>A0ABS6E2H7_9FIRM</name>
<gene>
    <name evidence="6" type="ORF">KQI42_03700</name>
</gene>
<feature type="transmembrane region" description="Helical" evidence="5">
    <location>
        <begin position="12"/>
        <end position="35"/>
    </location>
</feature>
<feature type="transmembrane region" description="Helical" evidence="5">
    <location>
        <begin position="138"/>
        <end position="162"/>
    </location>
</feature>
<sequence length="306" mass="33279">MNFLYDILLDHTLITVGLGSAIFGIISGVLGTYAVLRKQSLIGDAVSHAALPGICIIFLITGTKETSLFLIGALISGIIASSVIMYITNVSKIKYDSSLGMVLSVFFGLGLVLLTYIQKIPNANQAGLERFLFGQASTLLKFDVKIMAIVGLLVVFITSLLWKEFKLLCFNSEFGASLGFPIKKLDFLLTGLLVVSIVMGLQTVGVILMSSMIIAPAVAARQWTDKLWLMMILSALFGSISGITGTLISFFVPKMPTGPIIVVVMSAITFISILFAPNRGTIWKIIRDRKNEENINNYVLLAEDRK</sequence>
<reference evidence="6 7" key="1">
    <citation type="submission" date="2021-06" db="EMBL/GenBank/DDBJ databases">
        <authorList>
            <person name="Sun Q."/>
            <person name="Li D."/>
        </authorList>
    </citation>
    <scope>NUCLEOTIDE SEQUENCE [LARGE SCALE GENOMIC DNA]</scope>
    <source>
        <strain evidence="6 7">MSJ-40</strain>
    </source>
</reference>
<feature type="transmembrane region" description="Helical" evidence="5">
    <location>
        <begin position="187"/>
        <end position="215"/>
    </location>
</feature>
<evidence type="ECO:0000256" key="2">
    <source>
        <dbReference type="ARBA" id="ARBA00022448"/>
    </source>
</evidence>
<keyword evidence="3" id="KW-1003">Cell membrane</keyword>
<feature type="transmembrane region" description="Helical" evidence="5">
    <location>
        <begin position="258"/>
        <end position="277"/>
    </location>
</feature>
<feature type="transmembrane region" description="Helical" evidence="5">
    <location>
        <begin position="68"/>
        <end position="87"/>
    </location>
</feature>
<evidence type="ECO:0000313" key="6">
    <source>
        <dbReference type="EMBL" id="MBU5437099.1"/>
    </source>
</evidence>
<feature type="transmembrane region" description="Helical" evidence="5">
    <location>
        <begin position="41"/>
        <end position="61"/>
    </location>
</feature>
<dbReference type="CDD" id="cd06550">
    <property type="entry name" value="TM_ABC_iron-siderophores_like"/>
    <property type="match status" value="1"/>
</dbReference>
<protein>
    <submittedName>
        <fullName evidence="6">Metal ABC transporter permease</fullName>
    </submittedName>
</protein>
<organism evidence="6 7">
    <name type="scientific">Tissierella simiarum</name>
    <dbReference type="NCBI Taxonomy" id="2841534"/>
    <lineage>
        <taxon>Bacteria</taxon>
        <taxon>Bacillati</taxon>
        <taxon>Bacillota</taxon>
        <taxon>Tissierellia</taxon>
        <taxon>Tissierellales</taxon>
        <taxon>Tissierellaceae</taxon>
        <taxon>Tissierella</taxon>
    </lineage>
</organism>
<feature type="transmembrane region" description="Helical" evidence="5">
    <location>
        <begin position="227"/>
        <end position="252"/>
    </location>
</feature>
<comment type="caution">
    <text evidence="6">The sequence shown here is derived from an EMBL/GenBank/DDBJ whole genome shotgun (WGS) entry which is preliminary data.</text>
</comment>
<proteinExistence type="inferred from homology"/>
<accession>A0ABS6E2H7</accession>
<comment type="similarity">
    <text evidence="4">Belongs to the ABC-3 integral membrane protein family.</text>
</comment>
<dbReference type="RefSeq" id="WP_216516852.1">
    <property type="nucleotide sequence ID" value="NZ_JAHLPM010000002.1"/>
</dbReference>
<evidence type="ECO:0000313" key="7">
    <source>
        <dbReference type="Proteomes" id="UP000749471"/>
    </source>
</evidence>
<evidence type="ECO:0000256" key="1">
    <source>
        <dbReference type="ARBA" id="ARBA00004651"/>
    </source>
</evidence>
<evidence type="ECO:0000256" key="5">
    <source>
        <dbReference type="SAM" id="Phobius"/>
    </source>
</evidence>
<dbReference type="PANTHER" id="PTHR30477:SF3">
    <property type="entry name" value="METAL TRANSPORT SYSTEM MEMBRANE PROTEIN CT_069-RELATED"/>
    <property type="match status" value="1"/>
</dbReference>